<protein>
    <submittedName>
        <fullName evidence="1">Uncharacterized protein</fullName>
    </submittedName>
</protein>
<gene>
    <name evidence="1" type="ORF">RIF29_10981</name>
</gene>
<dbReference type="EMBL" id="JAYWIO010000002">
    <property type="protein sequence ID" value="KAK7282309.1"/>
    <property type="molecule type" value="Genomic_DNA"/>
</dbReference>
<organism evidence="1 2">
    <name type="scientific">Crotalaria pallida</name>
    <name type="common">Smooth rattlebox</name>
    <name type="synonym">Crotalaria striata</name>
    <dbReference type="NCBI Taxonomy" id="3830"/>
    <lineage>
        <taxon>Eukaryota</taxon>
        <taxon>Viridiplantae</taxon>
        <taxon>Streptophyta</taxon>
        <taxon>Embryophyta</taxon>
        <taxon>Tracheophyta</taxon>
        <taxon>Spermatophyta</taxon>
        <taxon>Magnoliopsida</taxon>
        <taxon>eudicotyledons</taxon>
        <taxon>Gunneridae</taxon>
        <taxon>Pentapetalae</taxon>
        <taxon>rosids</taxon>
        <taxon>fabids</taxon>
        <taxon>Fabales</taxon>
        <taxon>Fabaceae</taxon>
        <taxon>Papilionoideae</taxon>
        <taxon>50 kb inversion clade</taxon>
        <taxon>genistoids sensu lato</taxon>
        <taxon>core genistoids</taxon>
        <taxon>Crotalarieae</taxon>
        <taxon>Crotalaria</taxon>
    </lineage>
</organism>
<proteinExistence type="predicted"/>
<sequence length="128" mass="14392">MPFGFAEDNPLPHNFLLLSWSSSTSRISINPFSIVADNSSSSLLIVVPIPLSVHFVTSDSFHAHCRHFQSQLHLFQPFTLSQIPTATPSLEPPHYYCSSSRLGRDHCIQAPIVIIELHHYNKPSTTFH</sequence>
<dbReference type="Proteomes" id="UP001372338">
    <property type="component" value="Unassembled WGS sequence"/>
</dbReference>
<comment type="caution">
    <text evidence="1">The sequence shown here is derived from an EMBL/GenBank/DDBJ whole genome shotgun (WGS) entry which is preliminary data.</text>
</comment>
<evidence type="ECO:0000313" key="2">
    <source>
        <dbReference type="Proteomes" id="UP001372338"/>
    </source>
</evidence>
<name>A0AAN9IK98_CROPI</name>
<accession>A0AAN9IK98</accession>
<reference evidence="1 2" key="1">
    <citation type="submission" date="2024-01" db="EMBL/GenBank/DDBJ databases">
        <title>The genomes of 5 underutilized Papilionoideae crops provide insights into root nodulation and disease resistanc.</title>
        <authorList>
            <person name="Yuan L."/>
        </authorList>
    </citation>
    <scope>NUCLEOTIDE SEQUENCE [LARGE SCALE GENOMIC DNA]</scope>
    <source>
        <strain evidence="1">ZHUSHIDOU_FW_LH</strain>
        <tissue evidence="1">Leaf</tissue>
    </source>
</reference>
<evidence type="ECO:0000313" key="1">
    <source>
        <dbReference type="EMBL" id="KAK7282309.1"/>
    </source>
</evidence>
<dbReference type="AlphaFoldDB" id="A0AAN9IK98"/>
<keyword evidence="2" id="KW-1185">Reference proteome</keyword>